<dbReference type="Gene3D" id="3.30.200.20">
    <property type="entry name" value="Phosphorylase Kinase, domain 1"/>
    <property type="match status" value="1"/>
</dbReference>
<dbReference type="EC" id="2.7.11.1" evidence="3"/>
<gene>
    <name evidence="16" type="ORF">KIW84_043164</name>
</gene>
<dbReference type="FunFam" id="1.10.510.10:FF:000032">
    <property type="entry name" value="Serine/threonine-protein kinase PBS1"/>
    <property type="match status" value="1"/>
</dbReference>
<evidence type="ECO:0000313" key="17">
    <source>
        <dbReference type="Proteomes" id="UP001058974"/>
    </source>
</evidence>
<dbReference type="GO" id="GO:0004674">
    <property type="term" value="F:protein serine/threonine kinase activity"/>
    <property type="evidence" value="ECO:0007669"/>
    <property type="project" value="UniProtKB-KW"/>
</dbReference>
<comment type="subcellular location">
    <subcellularLocation>
        <location evidence="1">Cell membrane</location>
    </subcellularLocation>
</comment>
<evidence type="ECO:0000256" key="3">
    <source>
        <dbReference type="ARBA" id="ARBA00012513"/>
    </source>
</evidence>
<dbReference type="InterPro" id="IPR001245">
    <property type="entry name" value="Ser-Thr/Tyr_kinase_cat_dom"/>
</dbReference>
<evidence type="ECO:0000256" key="8">
    <source>
        <dbReference type="ARBA" id="ARBA00022777"/>
    </source>
</evidence>
<dbReference type="InterPro" id="IPR008271">
    <property type="entry name" value="Ser/Thr_kinase_AS"/>
</dbReference>
<evidence type="ECO:0000256" key="11">
    <source>
        <dbReference type="ARBA" id="ARBA00054261"/>
    </source>
</evidence>
<dbReference type="FunFam" id="3.30.200.20:FF:000228">
    <property type="entry name" value="Serine/threonine-protein kinase BIK1"/>
    <property type="match status" value="1"/>
</dbReference>
<keyword evidence="6" id="KW-0808">Transferase</keyword>
<dbReference type="PROSITE" id="PS00108">
    <property type="entry name" value="PROTEIN_KINASE_ST"/>
    <property type="match status" value="1"/>
</dbReference>
<protein>
    <recommendedName>
        <fullName evidence="3">non-specific serine/threonine protein kinase</fullName>
        <ecNumber evidence="3">2.7.11.1</ecNumber>
    </recommendedName>
</protein>
<comment type="similarity">
    <text evidence="2">Belongs to the protein kinase superfamily. Ser/Thr protein kinase family.</text>
</comment>
<keyword evidence="7 12" id="KW-0547">Nucleotide-binding</keyword>
<reference evidence="16 17" key="1">
    <citation type="journal article" date="2022" name="Nat. Genet.">
        <title>Improved pea reference genome and pan-genome highlight genomic features and evolutionary characteristics.</title>
        <authorList>
            <person name="Yang T."/>
            <person name="Liu R."/>
            <person name="Luo Y."/>
            <person name="Hu S."/>
            <person name="Wang D."/>
            <person name="Wang C."/>
            <person name="Pandey M.K."/>
            <person name="Ge S."/>
            <person name="Xu Q."/>
            <person name="Li N."/>
            <person name="Li G."/>
            <person name="Huang Y."/>
            <person name="Saxena R.K."/>
            <person name="Ji Y."/>
            <person name="Li M."/>
            <person name="Yan X."/>
            <person name="He Y."/>
            <person name="Liu Y."/>
            <person name="Wang X."/>
            <person name="Xiang C."/>
            <person name="Varshney R.K."/>
            <person name="Ding H."/>
            <person name="Gao S."/>
            <person name="Zong X."/>
        </authorList>
    </citation>
    <scope>NUCLEOTIDE SEQUENCE [LARGE SCALE GENOMIC DNA]</scope>
    <source>
        <strain evidence="16 17">cv. Zhongwan 6</strain>
    </source>
</reference>
<keyword evidence="9 12" id="KW-0067">ATP-binding</keyword>
<dbReference type="InterPro" id="IPR000719">
    <property type="entry name" value="Prot_kinase_dom"/>
</dbReference>
<sequence length="411" mass="44945">MGLCSSFLSSTSEPPQPSSSFNRPLSSGSTSTVGFSATTSSAGRSQISEIASGSIDSVTEGSLRVPSSPDGQILERPNLKVFSYADLKSATRNFKPDTLLGEGGFGKVYKGWLVEKTLAPAKAGSGMIVAIKKLNSESTQGFQEWQAKVNFLGRLSHPNLVKLLGYCWDDEELLLVYEFMPKGSLENHLFRRNPNIEPLSWNTRIKIAIGAARGLAFLHESEKQVIYRDFKASNILLDGSYNAKISDFGLAKLGPSGGQSHVTTRVMGTYGYAAPEYIATGHLYVKSDVYGFGVVLLEILTAMRAMDTKRPSGQQNLVEWVKPFLSNKKKLKGIMDGRIEGQYSQKAAIQAAALSLKCLESDPKQRPSMKDVLESLEAIEAIQVKSKESRKNSSHQPPVHQAARHQRVVRV</sequence>
<keyword evidence="5 13" id="KW-0723">Serine/threonine-protein kinase</keyword>
<evidence type="ECO:0000313" key="16">
    <source>
        <dbReference type="EMBL" id="KAI5418825.1"/>
    </source>
</evidence>
<dbReference type="Gene3D" id="1.10.510.10">
    <property type="entry name" value="Transferase(Phosphotransferase) domain 1"/>
    <property type="match status" value="1"/>
</dbReference>
<feature type="binding site" evidence="12">
    <location>
        <position position="133"/>
    </location>
    <ligand>
        <name>ATP</name>
        <dbReference type="ChEBI" id="CHEBI:30616"/>
    </ligand>
</feature>
<keyword evidence="17" id="KW-1185">Reference proteome</keyword>
<proteinExistence type="inferred from homology"/>
<accession>A0A9D4XH77</accession>
<feature type="compositionally biased region" description="Polar residues" evidence="14">
    <location>
        <begin position="21"/>
        <end position="44"/>
    </location>
</feature>
<keyword evidence="10" id="KW-0472">Membrane</keyword>
<evidence type="ECO:0000256" key="1">
    <source>
        <dbReference type="ARBA" id="ARBA00004236"/>
    </source>
</evidence>
<dbReference type="InterPro" id="IPR011009">
    <property type="entry name" value="Kinase-like_dom_sf"/>
</dbReference>
<evidence type="ECO:0000259" key="15">
    <source>
        <dbReference type="PROSITE" id="PS50011"/>
    </source>
</evidence>
<evidence type="ECO:0000256" key="6">
    <source>
        <dbReference type="ARBA" id="ARBA00022679"/>
    </source>
</evidence>
<dbReference type="SUPFAM" id="SSF56112">
    <property type="entry name" value="Protein kinase-like (PK-like)"/>
    <property type="match status" value="1"/>
</dbReference>
<dbReference type="InterPro" id="IPR050823">
    <property type="entry name" value="Plant_Ser_Thr_Prot_Kinase"/>
</dbReference>
<evidence type="ECO:0000256" key="5">
    <source>
        <dbReference type="ARBA" id="ARBA00022527"/>
    </source>
</evidence>
<feature type="region of interest" description="Disordered" evidence="14">
    <location>
        <begin position="1"/>
        <end position="44"/>
    </location>
</feature>
<dbReference type="InterPro" id="IPR017441">
    <property type="entry name" value="Protein_kinase_ATP_BS"/>
</dbReference>
<feature type="compositionally biased region" description="Basic residues" evidence="14">
    <location>
        <begin position="402"/>
        <end position="411"/>
    </location>
</feature>
<evidence type="ECO:0000256" key="7">
    <source>
        <dbReference type="ARBA" id="ARBA00022741"/>
    </source>
</evidence>
<name>A0A9D4XH77_PEA</name>
<dbReference type="Gramene" id="Psat04G0316400-T1">
    <property type="protein sequence ID" value="KAI5418825.1"/>
    <property type="gene ID" value="KIW84_043164"/>
</dbReference>
<dbReference type="PROSITE" id="PS00107">
    <property type="entry name" value="PROTEIN_KINASE_ATP"/>
    <property type="match status" value="1"/>
</dbReference>
<dbReference type="Gramene" id="PSAT_LOCUS16943-2">
    <property type="protein sequence ID" value="CAL5197405.1"/>
    <property type="gene ID" value="PSAT_LOCUS16943"/>
</dbReference>
<dbReference type="GO" id="GO:0005886">
    <property type="term" value="C:plasma membrane"/>
    <property type="evidence" value="ECO:0007669"/>
    <property type="project" value="UniProtKB-SubCell"/>
</dbReference>
<evidence type="ECO:0000256" key="2">
    <source>
        <dbReference type="ARBA" id="ARBA00008684"/>
    </source>
</evidence>
<evidence type="ECO:0000256" key="12">
    <source>
        <dbReference type="PROSITE-ProRule" id="PRU10141"/>
    </source>
</evidence>
<evidence type="ECO:0000256" key="4">
    <source>
        <dbReference type="ARBA" id="ARBA00022475"/>
    </source>
</evidence>
<dbReference type="AlphaFoldDB" id="A0A9D4XH77"/>
<evidence type="ECO:0000256" key="14">
    <source>
        <dbReference type="SAM" id="MobiDB-lite"/>
    </source>
</evidence>
<feature type="region of interest" description="Disordered" evidence="14">
    <location>
        <begin position="385"/>
        <end position="411"/>
    </location>
</feature>
<dbReference type="PANTHER" id="PTHR45621">
    <property type="entry name" value="OS01G0588500 PROTEIN-RELATED"/>
    <property type="match status" value="1"/>
</dbReference>
<keyword evidence="4" id="KW-1003">Cell membrane</keyword>
<evidence type="ECO:0000256" key="10">
    <source>
        <dbReference type="ARBA" id="ARBA00023136"/>
    </source>
</evidence>
<organism evidence="16 17">
    <name type="scientific">Pisum sativum</name>
    <name type="common">Garden pea</name>
    <name type="synonym">Lathyrus oleraceus</name>
    <dbReference type="NCBI Taxonomy" id="3888"/>
    <lineage>
        <taxon>Eukaryota</taxon>
        <taxon>Viridiplantae</taxon>
        <taxon>Streptophyta</taxon>
        <taxon>Embryophyta</taxon>
        <taxon>Tracheophyta</taxon>
        <taxon>Spermatophyta</taxon>
        <taxon>Magnoliopsida</taxon>
        <taxon>eudicotyledons</taxon>
        <taxon>Gunneridae</taxon>
        <taxon>Pentapetalae</taxon>
        <taxon>rosids</taxon>
        <taxon>fabids</taxon>
        <taxon>Fabales</taxon>
        <taxon>Fabaceae</taxon>
        <taxon>Papilionoideae</taxon>
        <taxon>50 kb inversion clade</taxon>
        <taxon>NPAAA clade</taxon>
        <taxon>Hologalegina</taxon>
        <taxon>IRL clade</taxon>
        <taxon>Fabeae</taxon>
        <taxon>Lathyrus</taxon>
    </lineage>
</organism>
<comment type="function">
    <text evidence="11">May be involved in plant defense signaling.</text>
</comment>
<dbReference type="Proteomes" id="UP001058974">
    <property type="component" value="Chromosome 4"/>
</dbReference>
<keyword evidence="8 16" id="KW-0418">Kinase</keyword>
<comment type="caution">
    <text evidence="16">The sequence shown here is derived from an EMBL/GenBank/DDBJ whole genome shotgun (WGS) entry which is preliminary data.</text>
</comment>
<dbReference type="CDD" id="cd14066">
    <property type="entry name" value="STKc_IRAK"/>
    <property type="match status" value="1"/>
</dbReference>
<dbReference type="GO" id="GO:0005524">
    <property type="term" value="F:ATP binding"/>
    <property type="evidence" value="ECO:0007669"/>
    <property type="project" value="UniProtKB-UniRule"/>
</dbReference>
<dbReference type="Pfam" id="PF07714">
    <property type="entry name" value="PK_Tyr_Ser-Thr"/>
    <property type="match status" value="1"/>
</dbReference>
<feature type="domain" description="Protein kinase" evidence="15">
    <location>
        <begin position="94"/>
        <end position="379"/>
    </location>
</feature>
<dbReference type="EMBL" id="JAMSHJ010000004">
    <property type="protein sequence ID" value="KAI5418825.1"/>
    <property type="molecule type" value="Genomic_DNA"/>
</dbReference>
<evidence type="ECO:0000256" key="9">
    <source>
        <dbReference type="ARBA" id="ARBA00022840"/>
    </source>
</evidence>
<dbReference type="PROSITE" id="PS50011">
    <property type="entry name" value="PROTEIN_KINASE_DOM"/>
    <property type="match status" value="1"/>
</dbReference>
<evidence type="ECO:0000256" key="13">
    <source>
        <dbReference type="RuleBase" id="RU000304"/>
    </source>
</evidence>